<dbReference type="PANTHER" id="PTHR14340:SF13">
    <property type="entry name" value="TITIN"/>
    <property type="match status" value="1"/>
</dbReference>
<dbReference type="Ensembl" id="ENSLLET00000048776.1">
    <property type="protein sequence ID" value="ENSLLEP00000046927.1"/>
    <property type="gene ID" value="ENSLLEG00000029681.1"/>
</dbReference>
<keyword evidence="1" id="KW-0677">Repeat</keyword>
<dbReference type="SUPFAM" id="SSF48726">
    <property type="entry name" value="Immunoglobulin"/>
    <property type="match status" value="4"/>
</dbReference>
<proteinExistence type="predicted"/>
<evidence type="ECO:0008006" key="8">
    <source>
        <dbReference type="Google" id="ProtNLM"/>
    </source>
</evidence>
<name>A0A8C5R5I0_9ANUR</name>
<reference evidence="6" key="1">
    <citation type="submission" date="2025-08" db="UniProtKB">
        <authorList>
            <consortium name="Ensembl"/>
        </authorList>
    </citation>
    <scope>IDENTIFICATION</scope>
</reference>
<evidence type="ECO:0000256" key="3">
    <source>
        <dbReference type="SAM" id="MobiDB-lite"/>
    </source>
</evidence>
<dbReference type="PRINTS" id="PR00014">
    <property type="entry name" value="FNTYPEIII"/>
</dbReference>
<dbReference type="SUPFAM" id="SSF49265">
    <property type="entry name" value="Fibronectin type III"/>
    <property type="match status" value="4"/>
</dbReference>
<dbReference type="InterPro" id="IPR013098">
    <property type="entry name" value="Ig_I-set"/>
</dbReference>
<dbReference type="InterPro" id="IPR003598">
    <property type="entry name" value="Ig_sub2"/>
</dbReference>
<dbReference type="GeneTree" id="ENSGT01110000267173"/>
<dbReference type="PROSITE" id="PS50853">
    <property type="entry name" value="FN3"/>
    <property type="match status" value="8"/>
</dbReference>
<dbReference type="InterPro" id="IPR007110">
    <property type="entry name" value="Ig-like_dom"/>
</dbReference>
<feature type="domain" description="Fibronectin type-III" evidence="5">
    <location>
        <begin position="81"/>
        <end position="177"/>
    </location>
</feature>
<sequence length="1160" mass="129275">MPKSDGGSPISGYIVERREISGKWVRVNKTPVLDLKYRATGLYEGNTYEFRVFAENIAGQSKPSPVSDPIKASRPISPPGPPINPKLKDKSRETADLVWTKPTRDGGSPILGYVVECQKSGTAKWDRINKDDLIRQCAFRVPGLIEGNEYRFRIKAANIVGEGEPRELPESVLAKDILHPPEVDLDVTCRDLLTVRVGQTIHISARVKGRPDPDITWSKDGKAVFKDNRTELTQDFPHVELQIKSATRADHGKYTIVAKNNSGQAQGAVVVNVLDRPGPCQNLKLSYVTKDSCVVSWENPQDNGGSEITNYIVEYREPNQRGWYVISSDLTKRLIKASLIENHEYFFRVCAENKVGPGPVVETKTPILAINPIDKPGEPENLHIAEVGKSFVYLKWRRPDYDGGSPNLTYHVERKLKDSDEWERVHKGSIKETNYLIEKCHENQFYQFRVQTKNEGGESNWVKTAEVLVKEELVKPVLDLKLIGTLVVKAGDTIRIEAGVRGKPQPEVTWSKDKVETDITKSPRLKVENGTDYSKFCLEKSKRSDSGKYTVTATNTAGSFTAHASVNVLDVPGAVRNMKISDISSDRCTLSWDPPEDDGGCEIQNYILEKCESKRMVWSTYSSSVILNHALVTRLIEGNEYIFRVRAENKMGTGPPTETKPIVAKTRYNRPGPPDPPEVTKVSKEEMTVVWNPPEYDGGKSVTGYILEKKEKRSLRWVAATKTAISERRLKVTNLIPGHEYQFRVKAENEIGLGDPSGPSRPVLAKDPIEPPGPPTNFKVADSTKTSITLGWGKPVYDGGAPIIGYIVEMRPKLERKDPEEGWKRCNAAAQLIHTQFTVTSLSDKEEYEFRVSAQNQVGVGRPAELKEAVTPKEILGNFKLLKINKICSSRKLLSQFSNDLLVRGRPAPKVTWRRMGIDNVVRKGQVDILDTMAFLVIPNSTRDDSGKYSLALVNAAGEKAIFVNVRVLDTPGPVADFTATDVTKMSCQLSWVPPENDGGSPVTHYILEKREVDRKTWAPVVADWKKTSFKVANLVPGTEYYFRVTAVNEYGSGVPKDIPKEQLMPPKILLPENISIKAGQKLRVEAHVYGKPIPVSKWLKGSDDVVPSGRLTVHKSPNSTYTFRISALNRAGASKPSKPTEYVTARTPVGMYDTENKIT</sequence>
<dbReference type="InterPro" id="IPR003599">
    <property type="entry name" value="Ig_sub"/>
</dbReference>
<feature type="domain" description="Fibronectin type-III" evidence="5">
    <location>
        <begin position="378"/>
        <end position="472"/>
    </location>
</feature>
<dbReference type="InterPro" id="IPR036116">
    <property type="entry name" value="FN3_sf"/>
</dbReference>
<dbReference type="PANTHER" id="PTHR14340">
    <property type="entry name" value="MICROFIBRIL-ASSOCIATED GLYCOPROTEIN 3"/>
    <property type="match status" value="1"/>
</dbReference>
<evidence type="ECO:0000313" key="7">
    <source>
        <dbReference type="Proteomes" id="UP000694569"/>
    </source>
</evidence>
<feature type="domain" description="Fibronectin type-III" evidence="5">
    <location>
        <begin position="574"/>
        <end position="667"/>
    </location>
</feature>
<dbReference type="Pfam" id="PF00041">
    <property type="entry name" value="fn3"/>
    <property type="match status" value="8"/>
</dbReference>
<dbReference type="GO" id="GO:0031430">
    <property type="term" value="C:M band"/>
    <property type="evidence" value="ECO:0007669"/>
    <property type="project" value="TreeGrafter"/>
</dbReference>
<dbReference type="SMART" id="SM00060">
    <property type="entry name" value="FN3"/>
    <property type="match status" value="9"/>
</dbReference>
<feature type="domain" description="Fibronectin type-III" evidence="5">
    <location>
        <begin position="1"/>
        <end position="75"/>
    </location>
</feature>
<feature type="domain" description="Ig-like" evidence="4">
    <location>
        <begin position="181"/>
        <end position="272"/>
    </location>
</feature>
<evidence type="ECO:0000259" key="5">
    <source>
        <dbReference type="PROSITE" id="PS50853"/>
    </source>
</evidence>
<accession>A0A8C5R5I0</accession>
<dbReference type="InterPro" id="IPR013783">
    <property type="entry name" value="Ig-like_fold"/>
</dbReference>
<dbReference type="Pfam" id="PF07679">
    <property type="entry name" value="I-set"/>
    <property type="match status" value="4"/>
</dbReference>
<dbReference type="SMART" id="SM00408">
    <property type="entry name" value="IGc2"/>
    <property type="match status" value="3"/>
</dbReference>
<evidence type="ECO:0000256" key="1">
    <source>
        <dbReference type="ARBA" id="ARBA00022737"/>
    </source>
</evidence>
<feature type="region of interest" description="Disordered" evidence="3">
    <location>
        <begin position="60"/>
        <end position="92"/>
    </location>
</feature>
<dbReference type="InterPro" id="IPR036179">
    <property type="entry name" value="Ig-like_dom_sf"/>
</dbReference>
<dbReference type="GO" id="GO:0008307">
    <property type="term" value="F:structural constituent of muscle"/>
    <property type="evidence" value="ECO:0007669"/>
    <property type="project" value="TreeGrafter"/>
</dbReference>
<feature type="region of interest" description="Disordered" evidence="3">
    <location>
        <begin position="652"/>
        <end position="682"/>
    </location>
</feature>
<feature type="domain" description="Fibronectin type-III" evidence="5">
    <location>
        <begin position="673"/>
        <end position="768"/>
    </location>
</feature>
<keyword evidence="7" id="KW-1185">Reference proteome</keyword>
<organism evidence="6 7">
    <name type="scientific">Leptobrachium leishanense</name>
    <name type="common">Leishan spiny toad</name>
    <dbReference type="NCBI Taxonomy" id="445787"/>
    <lineage>
        <taxon>Eukaryota</taxon>
        <taxon>Metazoa</taxon>
        <taxon>Chordata</taxon>
        <taxon>Craniata</taxon>
        <taxon>Vertebrata</taxon>
        <taxon>Euteleostomi</taxon>
        <taxon>Amphibia</taxon>
        <taxon>Batrachia</taxon>
        <taxon>Anura</taxon>
        <taxon>Pelobatoidea</taxon>
        <taxon>Megophryidae</taxon>
        <taxon>Leptobrachium</taxon>
    </lineage>
</organism>
<dbReference type="GO" id="GO:0045214">
    <property type="term" value="P:sarcomere organization"/>
    <property type="evidence" value="ECO:0007669"/>
    <property type="project" value="TreeGrafter"/>
</dbReference>
<evidence type="ECO:0000256" key="2">
    <source>
        <dbReference type="ARBA" id="ARBA00023319"/>
    </source>
</evidence>
<feature type="domain" description="Fibronectin type-III" evidence="5">
    <location>
        <begin position="774"/>
        <end position="874"/>
    </location>
</feature>
<reference evidence="6" key="2">
    <citation type="submission" date="2025-09" db="UniProtKB">
        <authorList>
            <consortium name="Ensembl"/>
        </authorList>
    </citation>
    <scope>IDENTIFICATION</scope>
</reference>
<dbReference type="Proteomes" id="UP000694569">
    <property type="component" value="Unplaced"/>
</dbReference>
<protein>
    <recommendedName>
        <fullName evidence="8">Titin</fullName>
    </recommendedName>
</protein>
<feature type="domain" description="Fibronectin type-III" evidence="5">
    <location>
        <begin position="279"/>
        <end position="373"/>
    </location>
</feature>
<dbReference type="FunFam" id="2.60.40.10:FF:000002">
    <property type="entry name" value="Titin a"/>
    <property type="match status" value="2"/>
</dbReference>
<dbReference type="CDD" id="cd00063">
    <property type="entry name" value="FN3"/>
    <property type="match status" value="8"/>
</dbReference>
<dbReference type="FunFam" id="2.60.40.10:FF:000034">
    <property type="entry name" value="Titin isoform A"/>
    <property type="match status" value="1"/>
</dbReference>
<dbReference type="PROSITE" id="PS50835">
    <property type="entry name" value="IG_LIKE"/>
    <property type="match status" value="2"/>
</dbReference>
<feature type="domain" description="Fibronectin type-III" evidence="5">
    <location>
        <begin position="974"/>
        <end position="1067"/>
    </location>
</feature>
<dbReference type="OrthoDB" id="504170at2759"/>
<dbReference type="FunFam" id="2.60.40.10:FF:000135">
    <property type="entry name" value="Titin a"/>
    <property type="match status" value="2"/>
</dbReference>
<dbReference type="FunFam" id="2.60.40.10:FF:000900">
    <property type="entry name" value="Titin a"/>
    <property type="match status" value="1"/>
</dbReference>
<dbReference type="SMART" id="SM00409">
    <property type="entry name" value="IG"/>
    <property type="match status" value="3"/>
</dbReference>
<feature type="domain" description="Ig-like" evidence="4">
    <location>
        <begin position="476"/>
        <end position="567"/>
    </location>
</feature>
<evidence type="ECO:0000259" key="4">
    <source>
        <dbReference type="PROSITE" id="PS50835"/>
    </source>
</evidence>
<dbReference type="GO" id="GO:0048738">
    <property type="term" value="P:cardiac muscle tissue development"/>
    <property type="evidence" value="ECO:0007669"/>
    <property type="project" value="TreeGrafter"/>
</dbReference>
<dbReference type="InterPro" id="IPR003961">
    <property type="entry name" value="FN3_dom"/>
</dbReference>
<keyword evidence="2" id="KW-0393">Immunoglobulin domain</keyword>
<dbReference type="FunFam" id="2.60.40.10:FF:000003">
    <property type="entry name" value="Titin isoform E"/>
    <property type="match status" value="3"/>
</dbReference>
<dbReference type="Gene3D" id="2.60.40.10">
    <property type="entry name" value="Immunoglobulins"/>
    <property type="match status" value="12"/>
</dbReference>
<evidence type="ECO:0000313" key="6">
    <source>
        <dbReference type="Ensembl" id="ENSLLEP00000046927.1"/>
    </source>
</evidence>
<dbReference type="AlphaFoldDB" id="A0A8C5R5I0"/>